<feature type="domain" description="Amine oxidase" evidence="1">
    <location>
        <begin position="90"/>
        <end position="318"/>
    </location>
</feature>
<sequence>MKKNCIVIGAGISGLVAAHELIKNDWKVTVLDKGKGVGGRMATRRAGEARFDHGAQYFSTKTPDFRDFTQTIINANVAKEWHLEAGDKAFSHPRMIGINGMSSIPKFLAEGLSIKTNEKVISISDTENGCQVETESGNFYQANALIITIPAPQVLELLEKSTISCSKSTLEILQNIQYHPCIAVMATLNQKTNLPKPGGLSFETGNISWIADNFQKGISPIFSATIHANPAFSITHFDDDLNLIGKQLLEEMKEWIPADSIEGFQVHRWRYSLAFERNPNEFLIADSISFPTIFAGDGFGIGSIEGAYISGKNAAHKLLA</sequence>
<name>A0ABN8EMB4_9BACT</name>
<proteinExistence type="predicted"/>
<protein>
    <submittedName>
        <fullName evidence="2">Renalase</fullName>
        <ecNumber evidence="2">1.6.3.5</ecNumber>
    </submittedName>
</protein>
<comment type="caution">
    <text evidence="2">The sequence shown here is derived from an EMBL/GenBank/DDBJ whole genome shotgun (WGS) entry which is preliminary data.</text>
</comment>
<dbReference type="RefSeq" id="WP_238803765.1">
    <property type="nucleotide sequence ID" value="NZ_CAKLPY010000001.1"/>
</dbReference>
<accession>A0ABN8EMB4</accession>
<dbReference type="Gene3D" id="3.50.50.60">
    <property type="entry name" value="FAD/NAD(P)-binding domain"/>
    <property type="match status" value="1"/>
</dbReference>
<dbReference type="Pfam" id="PF13450">
    <property type="entry name" value="NAD_binding_8"/>
    <property type="match status" value="1"/>
</dbReference>
<evidence type="ECO:0000259" key="1">
    <source>
        <dbReference type="Pfam" id="PF01593"/>
    </source>
</evidence>
<organism evidence="2 3">
    <name type="scientific">Emticicia aquatica</name>
    <dbReference type="NCBI Taxonomy" id="1681835"/>
    <lineage>
        <taxon>Bacteria</taxon>
        <taxon>Pseudomonadati</taxon>
        <taxon>Bacteroidota</taxon>
        <taxon>Cytophagia</taxon>
        <taxon>Cytophagales</taxon>
        <taxon>Leadbetterellaceae</taxon>
        <taxon>Emticicia</taxon>
    </lineage>
</organism>
<dbReference type="Gene3D" id="3.90.660.10">
    <property type="match status" value="1"/>
</dbReference>
<dbReference type="InterPro" id="IPR002937">
    <property type="entry name" value="Amino_oxidase"/>
</dbReference>
<dbReference type="SUPFAM" id="SSF51905">
    <property type="entry name" value="FAD/NAD(P)-binding domain"/>
    <property type="match status" value="1"/>
</dbReference>
<gene>
    <name evidence="2" type="ORF">EMA8858_00109</name>
</gene>
<dbReference type="InterPro" id="IPR036188">
    <property type="entry name" value="FAD/NAD-bd_sf"/>
</dbReference>
<dbReference type="Proteomes" id="UP000837932">
    <property type="component" value="Unassembled WGS sequence"/>
</dbReference>
<evidence type="ECO:0000313" key="3">
    <source>
        <dbReference type="Proteomes" id="UP000837932"/>
    </source>
</evidence>
<dbReference type="EMBL" id="CAKLPY010000001">
    <property type="protein sequence ID" value="CAH0994002.1"/>
    <property type="molecule type" value="Genomic_DNA"/>
</dbReference>
<dbReference type="Pfam" id="PF01593">
    <property type="entry name" value="Amino_oxidase"/>
    <property type="match status" value="1"/>
</dbReference>
<dbReference type="PANTHER" id="PTHR16128:SF5">
    <property type="entry name" value="FAD_NAD(P)-BINDING OXIDOREDUCTASE FAMILY PROTEIN"/>
    <property type="match status" value="1"/>
</dbReference>
<dbReference type="EC" id="1.6.3.5" evidence="2"/>
<evidence type="ECO:0000313" key="2">
    <source>
        <dbReference type="EMBL" id="CAH0994002.1"/>
    </source>
</evidence>
<keyword evidence="2" id="KW-0560">Oxidoreductase</keyword>
<keyword evidence="3" id="KW-1185">Reference proteome</keyword>
<dbReference type="PANTHER" id="PTHR16128">
    <property type="entry name" value="FAD/NAD(P)-BINDING OXIDOREDUCTASE FAMILY PROTEIN"/>
    <property type="match status" value="1"/>
</dbReference>
<reference evidence="2" key="1">
    <citation type="submission" date="2021-12" db="EMBL/GenBank/DDBJ databases">
        <authorList>
            <person name="Rodrigo-Torres L."/>
            <person name="Arahal R. D."/>
            <person name="Lucena T."/>
        </authorList>
    </citation>
    <scope>NUCLEOTIDE SEQUENCE</scope>
    <source>
        <strain evidence="2">CECT 8858</strain>
    </source>
</reference>
<dbReference type="GO" id="GO:0016491">
    <property type="term" value="F:oxidoreductase activity"/>
    <property type="evidence" value="ECO:0007669"/>
    <property type="project" value="UniProtKB-KW"/>
</dbReference>